<evidence type="ECO:0000256" key="3">
    <source>
        <dbReference type="SAM" id="Coils"/>
    </source>
</evidence>
<evidence type="ECO:0000256" key="2">
    <source>
        <dbReference type="PROSITE-ProRule" id="PRU00284"/>
    </source>
</evidence>
<dbReference type="InterPro" id="IPR004089">
    <property type="entry name" value="MCPsignal_dom"/>
</dbReference>
<sequence length="449" mass="45710">MPGAEPQAGAWLGFLLALAAIAMAGGLLAEQAGAWIGVPCLMLVLLLGGGGVARQAGRLAAWAGQAQGAPPALWLPGGAALAARIQALRSQLEECENTLRVVQAIPALSRPDPVAALRHFNARALAQASVLIEEMKAGATDLSRHADEVELSTMRVEQQAHEATAEASAAAAAADAAAGRTEHLVQAIQEITAQISRAASATGGIANSSAKSRALFSELEVIVAKIAEVARLIQEIAGQTNLLALNATIEAARAGEAGKGFAVVASEVKTLAGSTSHATSEIAERLNLIQAQTAQVTVVLEGIGTSIEELNGVATALAAAMEEQSGTVREIARAAGAAAGTARQASDRIGQATQEIDENRLSVAMMHSASGDVLATMSGLRQQLEQVLQAALEEAVAPPPVAASLPAPRRPARARRPEAGRGQGRRQGGGACRSLPAGAGHPRLAHRAG</sequence>
<keyword evidence="8" id="KW-1185">Reference proteome</keyword>
<dbReference type="Gene3D" id="1.10.287.950">
    <property type="entry name" value="Methyl-accepting chemotaxis protein"/>
    <property type="match status" value="1"/>
</dbReference>
<accession>D5RM08</accession>
<evidence type="ECO:0000313" key="7">
    <source>
        <dbReference type="EMBL" id="EFH11659.1"/>
    </source>
</evidence>
<gene>
    <name evidence="7" type="ORF">HMPREF0731_2119</name>
</gene>
<reference evidence="7 8" key="1">
    <citation type="submission" date="2010-04" db="EMBL/GenBank/DDBJ databases">
        <authorList>
            <person name="Qin X."/>
            <person name="Bachman B."/>
            <person name="Battles P."/>
            <person name="Bell A."/>
            <person name="Bess C."/>
            <person name="Bickham C."/>
            <person name="Chaboub L."/>
            <person name="Chen D."/>
            <person name="Coyle M."/>
            <person name="Deiros D.R."/>
            <person name="Dinh H."/>
            <person name="Forbes L."/>
            <person name="Fowler G."/>
            <person name="Francisco L."/>
            <person name="Fu Q."/>
            <person name="Gubbala S."/>
            <person name="Hale W."/>
            <person name="Han Y."/>
            <person name="Hemphill L."/>
            <person name="Highlander S.K."/>
            <person name="Hirani K."/>
            <person name="Hogues M."/>
            <person name="Jackson L."/>
            <person name="Jakkamsetti A."/>
            <person name="Javaid M."/>
            <person name="Jiang H."/>
            <person name="Korchina V."/>
            <person name="Kovar C."/>
            <person name="Lara F."/>
            <person name="Lee S."/>
            <person name="Mata R."/>
            <person name="Mathew T."/>
            <person name="Moen C."/>
            <person name="Morales K."/>
            <person name="Munidasa M."/>
            <person name="Nazareth L."/>
            <person name="Ngo R."/>
            <person name="Nguyen L."/>
            <person name="Okwuonu G."/>
            <person name="Ongeri F."/>
            <person name="Patil S."/>
            <person name="Petrosino J."/>
            <person name="Pham C."/>
            <person name="Pham P."/>
            <person name="Pu L.-L."/>
            <person name="Puazo M."/>
            <person name="Raj R."/>
            <person name="Reid J."/>
            <person name="Rouhana J."/>
            <person name="Saada N."/>
            <person name="Shang Y."/>
            <person name="Simmons D."/>
            <person name="Thornton R."/>
            <person name="Warren J."/>
            <person name="Weissenberger G."/>
            <person name="Zhang J."/>
            <person name="Zhang L."/>
            <person name="Zhou C."/>
            <person name="Zhu D."/>
            <person name="Muzny D."/>
            <person name="Worley K."/>
            <person name="Gibbs R."/>
        </authorList>
    </citation>
    <scope>NUCLEOTIDE SEQUENCE [LARGE SCALE GENOMIC DNA]</scope>
    <source>
        <strain evidence="7 8">ATCC 49957</strain>
    </source>
</reference>
<feature type="coiled-coil region" evidence="3">
    <location>
        <begin position="78"/>
        <end position="105"/>
    </location>
</feature>
<evidence type="ECO:0000256" key="5">
    <source>
        <dbReference type="SAM" id="Phobius"/>
    </source>
</evidence>
<feature type="domain" description="Methyl-accepting transducer" evidence="6">
    <location>
        <begin position="138"/>
        <end position="364"/>
    </location>
</feature>
<dbReference type="Pfam" id="PF00015">
    <property type="entry name" value="MCPsignal"/>
    <property type="match status" value="1"/>
</dbReference>
<protein>
    <submittedName>
        <fullName evidence="7">Methyl-accepting chemotaxis protein signaling domain protein</fullName>
    </submittedName>
</protein>
<dbReference type="PANTHER" id="PTHR32089">
    <property type="entry name" value="METHYL-ACCEPTING CHEMOTAXIS PROTEIN MCPB"/>
    <property type="match status" value="1"/>
</dbReference>
<dbReference type="GO" id="GO:0016020">
    <property type="term" value="C:membrane"/>
    <property type="evidence" value="ECO:0007669"/>
    <property type="project" value="InterPro"/>
</dbReference>
<keyword evidence="3" id="KW-0175">Coiled coil</keyword>
<keyword evidence="1 2" id="KW-0807">Transducer</keyword>
<name>D5RM08_9PROT</name>
<feature type="region of interest" description="Disordered" evidence="4">
    <location>
        <begin position="399"/>
        <end position="449"/>
    </location>
</feature>
<evidence type="ECO:0000259" key="6">
    <source>
        <dbReference type="PROSITE" id="PS50111"/>
    </source>
</evidence>
<feature type="compositionally biased region" description="Gly residues" evidence="4">
    <location>
        <begin position="421"/>
        <end position="431"/>
    </location>
</feature>
<proteinExistence type="predicted"/>
<keyword evidence="5" id="KW-0472">Membrane</keyword>
<dbReference type="HOGENOM" id="CLU_609542_0_0_5"/>
<dbReference type="SMART" id="SM00283">
    <property type="entry name" value="MA"/>
    <property type="match status" value="1"/>
</dbReference>
<keyword evidence="5" id="KW-1133">Transmembrane helix</keyword>
<evidence type="ECO:0000256" key="1">
    <source>
        <dbReference type="ARBA" id="ARBA00023224"/>
    </source>
</evidence>
<comment type="caution">
    <text evidence="7">The sequence shown here is derived from an EMBL/GenBank/DDBJ whole genome shotgun (WGS) entry which is preliminary data.</text>
</comment>
<keyword evidence="5" id="KW-0812">Transmembrane</keyword>
<dbReference type="PROSITE" id="PS50111">
    <property type="entry name" value="CHEMOTAXIS_TRANSDUC_2"/>
    <property type="match status" value="1"/>
</dbReference>
<dbReference type="EMBL" id="ADVL01000341">
    <property type="protein sequence ID" value="EFH11659.1"/>
    <property type="molecule type" value="Genomic_DNA"/>
</dbReference>
<feature type="transmembrane region" description="Helical" evidence="5">
    <location>
        <begin position="34"/>
        <end position="53"/>
    </location>
</feature>
<dbReference type="Proteomes" id="UP000005324">
    <property type="component" value="Unassembled WGS sequence"/>
</dbReference>
<evidence type="ECO:0000256" key="4">
    <source>
        <dbReference type="SAM" id="MobiDB-lite"/>
    </source>
</evidence>
<dbReference type="SUPFAM" id="SSF58104">
    <property type="entry name" value="Methyl-accepting chemotaxis protein (MCP) signaling domain"/>
    <property type="match status" value="1"/>
</dbReference>
<dbReference type="PANTHER" id="PTHR32089:SF112">
    <property type="entry name" value="LYSOZYME-LIKE PROTEIN-RELATED"/>
    <property type="match status" value="1"/>
</dbReference>
<organism evidence="7 8">
    <name type="scientific">Pseudoroseomonas cervicalis ATCC 49957</name>
    <dbReference type="NCBI Taxonomy" id="525371"/>
    <lineage>
        <taxon>Bacteria</taxon>
        <taxon>Pseudomonadati</taxon>
        <taxon>Pseudomonadota</taxon>
        <taxon>Alphaproteobacteria</taxon>
        <taxon>Acetobacterales</taxon>
        <taxon>Roseomonadaceae</taxon>
        <taxon>Roseomonas</taxon>
    </lineage>
</organism>
<evidence type="ECO:0000313" key="8">
    <source>
        <dbReference type="Proteomes" id="UP000005324"/>
    </source>
</evidence>
<dbReference type="GO" id="GO:0007165">
    <property type="term" value="P:signal transduction"/>
    <property type="evidence" value="ECO:0007669"/>
    <property type="project" value="UniProtKB-KW"/>
</dbReference>
<dbReference type="AlphaFoldDB" id="D5RM08"/>